<comment type="caution">
    <text evidence="2">The sequence shown here is derived from an EMBL/GenBank/DDBJ whole genome shotgun (WGS) entry which is preliminary data.</text>
</comment>
<dbReference type="EMBL" id="BAAALF010000021">
    <property type="protein sequence ID" value="GAA1227934.1"/>
    <property type="molecule type" value="Genomic_DNA"/>
</dbReference>
<feature type="region of interest" description="Disordered" evidence="1">
    <location>
        <begin position="1"/>
        <end position="45"/>
    </location>
</feature>
<proteinExistence type="predicted"/>
<feature type="compositionally biased region" description="Low complexity" evidence="1">
    <location>
        <begin position="17"/>
        <end position="29"/>
    </location>
</feature>
<dbReference type="Proteomes" id="UP001500037">
    <property type="component" value="Unassembled WGS sequence"/>
</dbReference>
<evidence type="ECO:0000313" key="2">
    <source>
        <dbReference type="EMBL" id="GAA1227934.1"/>
    </source>
</evidence>
<protein>
    <submittedName>
        <fullName evidence="2">Uncharacterized protein</fullName>
    </submittedName>
</protein>
<sequence>MDMTDCPGAGTDPPAHPTGHPTAPPGAATRFGARNDPSVPWGPGPVLPRLETGGCRPGVRALKGWCWVSSSADRTVGHENAALDEIDLTGELMIAATASSAERLPTARIDEVLLLQTPPGGPAGEQGAAGERADEGPTGSGPVSSAAAG</sequence>
<organism evidence="2 3">
    <name type="scientific">Kitasatospora nipponensis</name>
    <dbReference type="NCBI Taxonomy" id="258049"/>
    <lineage>
        <taxon>Bacteria</taxon>
        <taxon>Bacillati</taxon>
        <taxon>Actinomycetota</taxon>
        <taxon>Actinomycetes</taxon>
        <taxon>Kitasatosporales</taxon>
        <taxon>Streptomycetaceae</taxon>
        <taxon>Kitasatospora</taxon>
    </lineage>
</organism>
<gene>
    <name evidence="2" type="ORF">GCM10009665_18010</name>
</gene>
<reference evidence="2 3" key="1">
    <citation type="journal article" date="2019" name="Int. J. Syst. Evol. Microbiol.">
        <title>The Global Catalogue of Microorganisms (GCM) 10K type strain sequencing project: providing services to taxonomists for standard genome sequencing and annotation.</title>
        <authorList>
            <consortium name="The Broad Institute Genomics Platform"/>
            <consortium name="The Broad Institute Genome Sequencing Center for Infectious Disease"/>
            <person name="Wu L."/>
            <person name="Ma J."/>
        </authorList>
    </citation>
    <scope>NUCLEOTIDE SEQUENCE [LARGE SCALE GENOMIC DNA]</scope>
    <source>
        <strain evidence="2 3">JCM 13004</strain>
    </source>
</reference>
<evidence type="ECO:0000313" key="3">
    <source>
        <dbReference type="Proteomes" id="UP001500037"/>
    </source>
</evidence>
<accession>A0ABN1W238</accession>
<evidence type="ECO:0000256" key="1">
    <source>
        <dbReference type="SAM" id="MobiDB-lite"/>
    </source>
</evidence>
<name>A0ABN1W238_9ACTN</name>
<keyword evidence="3" id="KW-1185">Reference proteome</keyword>
<feature type="region of interest" description="Disordered" evidence="1">
    <location>
        <begin position="115"/>
        <end position="149"/>
    </location>
</feature>